<reference evidence="1 2" key="1">
    <citation type="journal article" date="2024" name="J Genomics">
        <title>Draft genome sequencing and assembly of Favolaschia claudopus CIRM-BRFM 2984 isolated from oak limbs.</title>
        <authorList>
            <person name="Navarro D."/>
            <person name="Drula E."/>
            <person name="Chaduli D."/>
            <person name="Cazenave R."/>
            <person name="Ahrendt S."/>
            <person name="Wang J."/>
            <person name="Lipzen A."/>
            <person name="Daum C."/>
            <person name="Barry K."/>
            <person name="Grigoriev I.V."/>
            <person name="Favel A."/>
            <person name="Rosso M.N."/>
            <person name="Martin F."/>
        </authorList>
    </citation>
    <scope>NUCLEOTIDE SEQUENCE [LARGE SCALE GENOMIC DNA]</scope>
    <source>
        <strain evidence="1 2">CIRM-BRFM 2984</strain>
    </source>
</reference>
<evidence type="ECO:0000313" key="2">
    <source>
        <dbReference type="Proteomes" id="UP001362999"/>
    </source>
</evidence>
<comment type="caution">
    <text evidence="1">The sequence shown here is derived from an EMBL/GenBank/DDBJ whole genome shotgun (WGS) entry which is preliminary data.</text>
</comment>
<gene>
    <name evidence="1" type="ORF">R3P38DRAFT_1416703</name>
</gene>
<dbReference type="AlphaFoldDB" id="A0AAW0ANI7"/>
<organism evidence="1 2">
    <name type="scientific">Favolaschia claudopus</name>
    <dbReference type="NCBI Taxonomy" id="2862362"/>
    <lineage>
        <taxon>Eukaryota</taxon>
        <taxon>Fungi</taxon>
        <taxon>Dikarya</taxon>
        <taxon>Basidiomycota</taxon>
        <taxon>Agaricomycotina</taxon>
        <taxon>Agaricomycetes</taxon>
        <taxon>Agaricomycetidae</taxon>
        <taxon>Agaricales</taxon>
        <taxon>Marasmiineae</taxon>
        <taxon>Mycenaceae</taxon>
        <taxon>Favolaschia</taxon>
    </lineage>
</organism>
<protein>
    <submittedName>
        <fullName evidence="1">Uncharacterized protein</fullName>
    </submittedName>
</protein>
<name>A0AAW0ANI7_9AGAR</name>
<dbReference type="EMBL" id="JAWWNJ010000055">
    <property type="protein sequence ID" value="KAK7014886.1"/>
    <property type="molecule type" value="Genomic_DNA"/>
</dbReference>
<proteinExistence type="predicted"/>
<evidence type="ECO:0000313" key="1">
    <source>
        <dbReference type="EMBL" id="KAK7014886.1"/>
    </source>
</evidence>
<keyword evidence="2" id="KW-1185">Reference proteome</keyword>
<accession>A0AAW0ANI7</accession>
<dbReference type="Proteomes" id="UP001362999">
    <property type="component" value="Unassembled WGS sequence"/>
</dbReference>
<sequence length="99" mass="11617">MLARQDAYIQRCASRLIQSPLPLESNLKHHQDVQMATVGIPSFPFRRIFTVLRVKHNYTACGHIWELPQEEIKCESTQCIFSDYHPRNCGPRCRDTCWQ</sequence>